<dbReference type="InterPro" id="IPR039261">
    <property type="entry name" value="FNR_nucleotide-bd"/>
</dbReference>
<dbReference type="InterPro" id="IPR052128">
    <property type="entry name" value="Oxidoreductase_NAD-binding"/>
</dbReference>
<organism evidence="5 6">
    <name type="scientific">Coilia grayii</name>
    <name type="common">Gray's grenadier anchovy</name>
    <dbReference type="NCBI Taxonomy" id="363190"/>
    <lineage>
        <taxon>Eukaryota</taxon>
        <taxon>Metazoa</taxon>
        <taxon>Chordata</taxon>
        <taxon>Craniata</taxon>
        <taxon>Vertebrata</taxon>
        <taxon>Euteleostomi</taxon>
        <taxon>Actinopterygii</taxon>
        <taxon>Neopterygii</taxon>
        <taxon>Teleostei</taxon>
        <taxon>Clupei</taxon>
        <taxon>Clupeiformes</taxon>
        <taxon>Clupeoidei</taxon>
        <taxon>Engraulidae</taxon>
        <taxon>Coilinae</taxon>
        <taxon>Coilia</taxon>
    </lineage>
</organism>
<dbReference type="Pfam" id="PF00175">
    <property type="entry name" value="NAD_binding_1"/>
    <property type="match status" value="1"/>
</dbReference>
<keyword evidence="2" id="KW-0520">NAD</keyword>
<accession>A0ABD1IY48</accession>
<dbReference type="AlphaFoldDB" id="A0ABD1IY48"/>
<evidence type="ECO:0000256" key="1">
    <source>
        <dbReference type="ARBA" id="ARBA00023002"/>
    </source>
</evidence>
<name>A0ABD1IY48_9TELE</name>
<dbReference type="InterPro" id="IPR001433">
    <property type="entry name" value="OxRdtase_FAD/NAD-bd"/>
</dbReference>
<evidence type="ECO:0000259" key="4">
    <source>
        <dbReference type="PROSITE" id="PS51384"/>
    </source>
</evidence>
<dbReference type="Gene3D" id="3.40.50.80">
    <property type="entry name" value="Nucleotide-binding domain of ferredoxin-NADP reductase (FNR) module"/>
    <property type="match status" value="1"/>
</dbReference>
<protein>
    <recommendedName>
        <fullName evidence="3">Oxidoreductase NAD-binding domain-containing protein 1</fullName>
    </recommendedName>
</protein>
<dbReference type="PRINTS" id="PR00410">
    <property type="entry name" value="PHEHYDRXLASE"/>
</dbReference>
<sequence length="306" mass="34159">MSIPCLLNSAARNLSSGIAGFLRQGALCSCAFTRQMTTPGRADHLERTASNYRQMTIFPARVCGISQESESVRRLRLEVQHPNFSFKAGQWVDFFIPGMQKVGGFSMCSAPSLLQREGVIELAIKYTPHPPAHWVHTKCALDSHVAVRVGGDFFYDPAPDDGPVDLLLVAGGVGINPLYSILLHAADLLRHSHTSGHTYTPGHTHLLYSAKNTQELLFKNTITEMCKEFPEKISCSFNLTRQTGDIDQELQPYSRLGRISEEQLEQRVTERTLCFMCGPPPMIESASAMLRSAGLSDDRIRYEKWW</sequence>
<evidence type="ECO:0000313" key="5">
    <source>
        <dbReference type="EMBL" id="KAL2079859.1"/>
    </source>
</evidence>
<dbReference type="InterPro" id="IPR017938">
    <property type="entry name" value="Riboflavin_synthase-like_b-brl"/>
</dbReference>
<evidence type="ECO:0000256" key="3">
    <source>
        <dbReference type="ARBA" id="ARBA00040516"/>
    </source>
</evidence>
<dbReference type="Gene3D" id="2.40.30.10">
    <property type="entry name" value="Translation factors"/>
    <property type="match status" value="1"/>
</dbReference>
<evidence type="ECO:0000313" key="6">
    <source>
        <dbReference type="Proteomes" id="UP001591681"/>
    </source>
</evidence>
<dbReference type="SUPFAM" id="SSF52343">
    <property type="entry name" value="Ferredoxin reductase-like, C-terminal NADP-linked domain"/>
    <property type="match status" value="1"/>
</dbReference>
<dbReference type="PANTHER" id="PTHR46505">
    <property type="entry name" value="OXIDOREDUCTASE NAD-BINDING DOMAIN-CONTAINING PROTEIN 1"/>
    <property type="match status" value="1"/>
</dbReference>
<dbReference type="GO" id="GO:0016491">
    <property type="term" value="F:oxidoreductase activity"/>
    <property type="evidence" value="ECO:0007669"/>
    <property type="project" value="UniProtKB-KW"/>
</dbReference>
<dbReference type="InterPro" id="IPR017927">
    <property type="entry name" value="FAD-bd_FR_type"/>
</dbReference>
<gene>
    <name evidence="5" type="ORF">ACEWY4_023652</name>
</gene>
<dbReference type="PROSITE" id="PS51384">
    <property type="entry name" value="FAD_FR"/>
    <property type="match status" value="1"/>
</dbReference>
<dbReference type="Proteomes" id="UP001591681">
    <property type="component" value="Unassembled WGS sequence"/>
</dbReference>
<reference evidence="5 6" key="1">
    <citation type="submission" date="2024-09" db="EMBL/GenBank/DDBJ databases">
        <title>A chromosome-level genome assembly of Gray's grenadier anchovy, Coilia grayii.</title>
        <authorList>
            <person name="Fu Z."/>
        </authorList>
    </citation>
    <scope>NUCLEOTIDE SEQUENCE [LARGE SCALE GENOMIC DNA]</scope>
    <source>
        <strain evidence="5">G4</strain>
        <tissue evidence="5">Muscle</tissue>
    </source>
</reference>
<keyword evidence="6" id="KW-1185">Reference proteome</keyword>
<dbReference type="EMBL" id="JBHFQA010000021">
    <property type="protein sequence ID" value="KAL2079859.1"/>
    <property type="molecule type" value="Genomic_DNA"/>
</dbReference>
<dbReference type="CDD" id="cd00322">
    <property type="entry name" value="FNR_like"/>
    <property type="match status" value="1"/>
</dbReference>
<dbReference type="SUPFAM" id="SSF63380">
    <property type="entry name" value="Riboflavin synthase domain-like"/>
    <property type="match status" value="1"/>
</dbReference>
<keyword evidence="1" id="KW-0560">Oxidoreductase</keyword>
<dbReference type="PANTHER" id="PTHR46505:SF1">
    <property type="entry name" value="OXIDOREDUCTASE NAD-BINDING DOMAIN-CONTAINING PROTEIN 1"/>
    <property type="match status" value="1"/>
</dbReference>
<proteinExistence type="predicted"/>
<feature type="domain" description="FAD-binding FR-type" evidence="4">
    <location>
        <begin position="55"/>
        <end position="157"/>
    </location>
</feature>
<evidence type="ECO:0000256" key="2">
    <source>
        <dbReference type="ARBA" id="ARBA00023027"/>
    </source>
</evidence>
<comment type="caution">
    <text evidence="5">The sequence shown here is derived from an EMBL/GenBank/DDBJ whole genome shotgun (WGS) entry which is preliminary data.</text>
</comment>